<keyword evidence="4 8" id="KW-0489">Methyltransferase</keyword>
<dbReference type="Gene3D" id="3.40.50.150">
    <property type="entry name" value="Vaccinia Virus protein VP39"/>
    <property type="match status" value="1"/>
</dbReference>
<comment type="function">
    <text evidence="8">Converts the free carboxyl group of a malonyl-thioester to its methyl ester by transfer of a methyl group from S-adenosyl-L-methionine (SAM). It allows to synthesize pimeloyl-ACP via the fatty acid synthetic pathway.</text>
</comment>
<dbReference type="GO" id="GO:0009102">
    <property type="term" value="P:biotin biosynthetic process"/>
    <property type="evidence" value="ECO:0007669"/>
    <property type="project" value="UniProtKB-UniRule"/>
</dbReference>
<proteinExistence type="inferred from homology"/>
<evidence type="ECO:0000313" key="11">
    <source>
        <dbReference type="EMBL" id="CUA83504.1"/>
    </source>
</evidence>
<comment type="similarity">
    <text evidence="8">Belongs to the methyltransferase superfamily.</text>
</comment>
<evidence type="ECO:0000256" key="1">
    <source>
        <dbReference type="ARBA" id="ARBA00000852"/>
    </source>
</evidence>
<dbReference type="RefSeq" id="WP_054285233.1">
    <property type="nucleotide sequence ID" value="NZ_CYHA01000003.1"/>
</dbReference>
<evidence type="ECO:0000256" key="4">
    <source>
        <dbReference type="ARBA" id="ARBA00022603"/>
    </source>
</evidence>
<dbReference type="Pfam" id="PF08241">
    <property type="entry name" value="Methyltransf_11"/>
    <property type="match status" value="1"/>
</dbReference>
<dbReference type="GO" id="GO:0008757">
    <property type="term" value="F:S-adenosylmethionine-dependent methyltransferase activity"/>
    <property type="evidence" value="ECO:0007669"/>
    <property type="project" value="InterPro"/>
</dbReference>
<dbReference type="HAMAP" id="MF_00835">
    <property type="entry name" value="BioC"/>
    <property type="match status" value="1"/>
</dbReference>
<gene>
    <name evidence="8" type="primary">bioC</name>
    <name evidence="11" type="ORF">Ga0061063_1777</name>
</gene>
<evidence type="ECO:0000256" key="7">
    <source>
        <dbReference type="ARBA" id="ARBA00022756"/>
    </source>
</evidence>
<dbReference type="CDD" id="cd02440">
    <property type="entry name" value="AdoMet_MTases"/>
    <property type="match status" value="1"/>
</dbReference>
<evidence type="ECO:0000256" key="6">
    <source>
        <dbReference type="ARBA" id="ARBA00022691"/>
    </source>
</evidence>
<keyword evidence="7 8" id="KW-0093">Biotin biosynthesis</keyword>
<dbReference type="NCBIfam" id="TIGR02072">
    <property type="entry name" value="BioC"/>
    <property type="match status" value="1"/>
</dbReference>
<dbReference type="UniPathway" id="UPA00078"/>
<dbReference type="EMBL" id="CYHA01000003">
    <property type="protein sequence ID" value="CUA83504.1"/>
    <property type="molecule type" value="Genomic_DNA"/>
</dbReference>
<keyword evidence="5 8" id="KW-0808">Transferase</keyword>
<dbReference type="Proteomes" id="UP000243535">
    <property type="component" value="Unassembled WGS sequence"/>
</dbReference>
<keyword evidence="6 8" id="KW-0949">S-adenosyl-L-methionine</keyword>
<reference evidence="12" key="1">
    <citation type="submission" date="2015-08" db="EMBL/GenBank/DDBJ databases">
        <authorList>
            <person name="Varghese N."/>
        </authorList>
    </citation>
    <scope>NUCLEOTIDE SEQUENCE [LARGE SCALE GENOMIC DNA]</scope>
    <source>
        <strain evidence="12">DSM 17901</strain>
    </source>
</reference>
<dbReference type="AlphaFoldDB" id="A0A0K6GY01"/>
<dbReference type="PANTHER" id="PTHR13090:SF1">
    <property type="entry name" value="ARGININE-HYDROXYLASE NDUFAF5, MITOCHONDRIAL"/>
    <property type="match status" value="1"/>
</dbReference>
<sequence>MSQDFYTDKARVRASFDRAARRYDSAAVLQREVSDRMAERLEMIKTTPLCILDAGSGTGYGAAALRQRYTDARVVELDLAPGMLLASRSKQTESAGFFGRLLGRVSPWQVCGDLEALPLADASVDMIWSNLALQWVNEPDTVFAEFRRVLKPDGLLMFSTLGPDTLMELNAAFGGLDAATHVNRFIDMHDLGDALVRAGFALPVMDMEKLVLTYDTARAVMQDLKAIGAHNATAGRKRGLMGKHAWQRVEAAYETFRRDGKLPATYEVVYGHAWRGQPKKADRLPDGSQVIQFERSTPPRAD</sequence>
<dbReference type="InterPro" id="IPR050602">
    <property type="entry name" value="Malonyl-ACP_OMT"/>
</dbReference>
<accession>A0A0K6GY01</accession>
<dbReference type="InterPro" id="IPR029063">
    <property type="entry name" value="SAM-dependent_MTases_sf"/>
</dbReference>
<evidence type="ECO:0000256" key="8">
    <source>
        <dbReference type="HAMAP-Rule" id="MF_00835"/>
    </source>
</evidence>
<name>A0A0K6GY01_9NEIS</name>
<feature type="region of interest" description="Disordered" evidence="9">
    <location>
        <begin position="277"/>
        <end position="302"/>
    </location>
</feature>
<dbReference type="GO" id="GO:0032259">
    <property type="term" value="P:methylation"/>
    <property type="evidence" value="ECO:0007669"/>
    <property type="project" value="UniProtKB-KW"/>
</dbReference>
<comment type="pathway">
    <text evidence="2 8">Cofactor biosynthesis; biotin biosynthesis.</text>
</comment>
<dbReference type="GO" id="GO:0010340">
    <property type="term" value="F:carboxyl-O-methyltransferase activity"/>
    <property type="evidence" value="ECO:0007669"/>
    <property type="project" value="UniProtKB-UniRule"/>
</dbReference>
<dbReference type="GO" id="GO:0102130">
    <property type="term" value="F:malonyl-CoA methyltransferase activity"/>
    <property type="evidence" value="ECO:0007669"/>
    <property type="project" value="UniProtKB-EC"/>
</dbReference>
<feature type="domain" description="Methyltransferase type 11" evidence="10">
    <location>
        <begin position="52"/>
        <end position="158"/>
    </location>
</feature>
<protein>
    <recommendedName>
        <fullName evidence="3 8">Malonyl-[acyl-carrier protein] O-methyltransferase</fullName>
        <shortName evidence="8">Malonyl-ACP O-methyltransferase</shortName>
        <ecNumber evidence="3 8">2.1.1.197</ecNumber>
    </recommendedName>
    <alternativeName>
        <fullName evidence="8">Biotin synthesis protein BioC</fullName>
    </alternativeName>
</protein>
<organism evidence="11 12">
    <name type="scientific">Gulbenkiania indica</name>
    <dbReference type="NCBI Taxonomy" id="375574"/>
    <lineage>
        <taxon>Bacteria</taxon>
        <taxon>Pseudomonadati</taxon>
        <taxon>Pseudomonadota</taxon>
        <taxon>Betaproteobacteria</taxon>
        <taxon>Neisseriales</taxon>
        <taxon>Chromobacteriaceae</taxon>
        <taxon>Gulbenkiania</taxon>
    </lineage>
</organism>
<dbReference type="STRING" id="375574.GCA_001418035_01569"/>
<evidence type="ECO:0000256" key="9">
    <source>
        <dbReference type="SAM" id="MobiDB-lite"/>
    </source>
</evidence>
<evidence type="ECO:0000256" key="5">
    <source>
        <dbReference type="ARBA" id="ARBA00022679"/>
    </source>
</evidence>
<dbReference type="OrthoDB" id="9760689at2"/>
<dbReference type="InterPro" id="IPR013216">
    <property type="entry name" value="Methyltransf_11"/>
</dbReference>
<comment type="catalytic activity">
    <reaction evidence="1 8">
        <text>malonyl-[ACP] + S-adenosyl-L-methionine = malonyl-[ACP] methyl ester + S-adenosyl-L-homocysteine</text>
        <dbReference type="Rhea" id="RHEA:17105"/>
        <dbReference type="Rhea" id="RHEA-COMP:9623"/>
        <dbReference type="Rhea" id="RHEA-COMP:9954"/>
        <dbReference type="ChEBI" id="CHEBI:57856"/>
        <dbReference type="ChEBI" id="CHEBI:59789"/>
        <dbReference type="ChEBI" id="CHEBI:78449"/>
        <dbReference type="ChEBI" id="CHEBI:78845"/>
        <dbReference type="EC" id="2.1.1.197"/>
    </reaction>
</comment>
<dbReference type="EC" id="2.1.1.197" evidence="3 8"/>
<dbReference type="SUPFAM" id="SSF53335">
    <property type="entry name" value="S-adenosyl-L-methionine-dependent methyltransferases"/>
    <property type="match status" value="1"/>
</dbReference>
<dbReference type="InterPro" id="IPR011814">
    <property type="entry name" value="BioC"/>
</dbReference>
<dbReference type="PANTHER" id="PTHR13090">
    <property type="entry name" value="ARGININE-HYDROXYLASE NDUFAF5, MITOCHONDRIAL"/>
    <property type="match status" value="1"/>
</dbReference>
<evidence type="ECO:0000259" key="10">
    <source>
        <dbReference type="Pfam" id="PF08241"/>
    </source>
</evidence>
<evidence type="ECO:0000256" key="2">
    <source>
        <dbReference type="ARBA" id="ARBA00004746"/>
    </source>
</evidence>
<evidence type="ECO:0000313" key="12">
    <source>
        <dbReference type="Proteomes" id="UP000243535"/>
    </source>
</evidence>
<keyword evidence="12" id="KW-1185">Reference proteome</keyword>
<evidence type="ECO:0000256" key="3">
    <source>
        <dbReference type="ARBA" id="ARBA00012327"/>
    </source>
</evidence>